<comment type="function">
    <text evidence="6">Catalyzes the dehydration of the S-form of NAD(P)HX at the expense of ADP, which is converted to AMP. Together with NAD(P)HX epimerase, which catalyzes the epimerization of the S- and R-forms, the enzyme allows the repair of both epimers of NAD(P)HX, a damaged form of NAD(P)H that is a result of enzymatic or heat-dependent hydration.</text>
</comment>
<feature type="binding site" evidence="6">
    <location>
        <begin position="186"/>
        <end position="190"/>
    </location>
    <ligand>
        <name>AMP</name>
        <dbReference type="ChEBI" id="CHEBI:456215"/>
    </ligand>
</feature>
<dbReference type="EC" id="4.2.1.136" evidence="6"/>
<feature type="binding site" evidence="6">
    <location>
        <position position="152"/>
    </location>
    <ligand>
        <name>(6S)-NADPHX</name>
        <dbReference type="ChEBI" id="CHEBI:64076"/>
    </ligand>
</feature>
<dbReference type="PANTHER" id="PTHR12592">
    <property type="entry name" value="ATP-DEPENDENT (S)-NAD(P)H-HYDRATE DEHYDRATASE FAMILY MEMBER"/>
    <property type="match status" value="1"/>
</dbReference>
<dbReference type="GO" id="GO:0052856">
    <property type="term" value="F:NAD(P)HX epimerase activity"/>
    <property type="evidence" value="ECO:0007669"/>
    <property type="project" value="TreeGrafter"/>
</dbReference>
<feature type="binding site" evidence="6">
    <location>
        <position position="40"/>
    </location>
    <ligand>
        <name>(6S)-NADPHX</name>
        <dbReference type="ChEBI" id="CHEBI:64076"/>
    </ligand>
</feature>
<comment type="cofactor">
    <cofactor evidence="6">
        <name>Mg(2+)</name>
        <dbReference type="ChEBI" id="CHEBI:18420"/>
    </cofactor>
</comment>
<dbReference type="OrthoDB" id="9806925at2"/>
<dbReference type="EMBL" id="LXND01000023">
    <property type="protein sequence ID" value="OAD64693.1"/>
    <property type="molecule type" value="Genomic_DNA"/>
</dbReference>
<dbReference type="SUPFAM" id="SSF53613">
    <property type="entry name" value="Ribokinase-like"/>
    <property type="match status" value="1"/>
</dbReference>
<dbReference type="AlphaFoldDB" id="A0A176TL49"/>
<reference evidence="8" key="2">
    <citation type="submission" date="2019-10" db="EMBL/GenBank/DDBJ databases">
        <title>Malate fermentation in French cider.</title>
        <authorList>
            <person name="Cousin F.J."/>
            <person name="Medina Fernandez S."/>
            <person name="Misery B."/>
            <person name="Laplace J.-M."/>
            <person name="Cretenet M."/>
        </authorList>
    </citation>
    <scope>NUCLEOTIDE SEQUENCE</scope>
    <source>
        <strain evidence="8">UCMA15901</strain>
    </source>
</reference>
<dbReference type="GO" id="GO:0046496">
    <property type="term" value="P:nicotinamide nucleotide metabolic process"/>
    <property type="evidence" value="ECO:0007669"/>
    <property type="project" value="UniProtKB-UniRule"/>
</dbReference>
<evidence type="ECO:0000256" key="6">
    <source>
        <dbReference type="HAMAP-Rule" id="MF_01965"/>
    </source>
</evidence>
<name>A0A176TL49_9LACO</name>
<comment type="catalytic activity">
    <reaction evidence="6">
        <text>(6S)-NADHX + ADP = AMP + phosphate + NADH + H(+)</text>
        <dbReference type="Rhea" id="RHEA:32223"/>
        <dbReference type="ChEBI" id="CHEBI:15378"/>
        <dbReference type="ChEBI" id="CHEBI:43474"/>
        <dbReference type="ChEBI" id="CHEBI:57945"/>
        <dbReference type="ChEBI" id="CHEBI:64074"/>
        <dbReference type="ChEBI" id="CHEBI:456215"/>
        <dbReference type="ChEBI" id="CHEBI:456216"/>
        <dbReference type="EC" id="4.2.1.136"/>
    </reaction>
</comment>
<feature type="binding site" evidence="6">
    <location>
        <position position="101"/>
    </location>
    <ligand>
        <name>(6S)-NADPHX</name>
        <dbReference type="ChEBI" id="CHEBI:64076"/>
    </ligand>
</feature>
<comment type="caution">
    <text evidence="8">The sequence shown here is derived from an EMBL/GenBank/DDBJ whole genome shotgun (WGS) entry which is preliminary data.</text>
</comment>
<dbReference type="RefSeq" id="WP_057784819.1">
    <property type="nucleotide sequence ID" value="NZ_BJWE01000044.1"/>
</dbReference>
<dbReference type="GO" id="GO:0005524">
    <property type="term" value="F:ATP binding"/>
    <property type="evidence" value="ECO:0007669"/>
    <property type="project" value="UniProtKB-KW"/>
</dbReference>
<keyword evidence="10" id="KW-1185">Reference proteome</keyword>
<evidence type="ECO:0000259" key="7">
    <source>
        <dbReference type="PROSITE" id="PS51383"/>
    </source>
</evidence>
<organism evidence="8 11">
    <name type="scientific">Pediococcus parvulus</name>
    <dbReference type="NCBI Taxonomy" id="54062"/>
    <lineage>
        <taxon>Bacteria</taxon>
        <taxon>Bacillati</taxon>
        <taxon>Bacillota</taxon>
        <taxon>Bacilli</taxon>
        <taxon>Lactobacillales</taxon>
        <taxon>Lactobacillaceae</taxon>
        <taxon>Pediococcus</taxon>
    </lineage>
</organism>
<dbReference type="CDD" id="cd01171">
    <property type="entry name" value="YXKO-related"/>
    <property type="match status" value="1"/>
</dbReference>
<dbReference type="NCBIfam" id="TIGR00196">
    <property type="entry name" value="yjeF_cterm"/>
    <property type="match status" value="1"/>
</dbReference>
<evidence type="ECO:0000256" key="1">
    <source>
        <dbReference type="ARBA" id="ARBA00022741"/>
    </source>
</evidence>
<keyword evidence="4 6" id="KW-0520">NAD</keyword>
<dbReference type="InterPro" id="IPR029056">
    <property type="entry name" value="Ribokinase-like"/>
</dbReference>
<keyword evidence="1 6" id="KW-0547">Nucleotide-binding</keyword>
<feature type="domain" description="YjeF C-terminal" evidence="7">
    <location>
        <begin position="5"/>
        <end position="273"/>
    </location>
</feature>
<evidence type="ECO:0000256" key="3">
    <source>
        <dbReference type="ARBA" id="ARBA00022857"/>
    </source>
</evidence>
<reference evidence="9 10" key="1">
    <citation type="submission" date="2016-05" db="EMBL/GenBank/DDBJ databases">
        <title>Draft genome sequence of Pediococcus parvulus 2.6, a probiotic beta-glucan producer strain.</title>
        <authorList>
            <person name="Mohedano M.L."/>
            <person name="Perez-Ramos A."/>
            <person name="Duenas M.T."/>
            <person name="Lamontanara A."/>
            <person name="Orru L."/>
            <person name="Spano G."/>
            <person name="Capozzi V."/>
            <person name="Lopez P."/>
        </authorList>
    </citation>
    <scope>NUCLEOTIDE SEQUENCE [LARGE SCALE GENOMIC DNA]</scope>
    <source>
        <strain evidence="9 10">2.6</strain>
    </source>
</reference>
<dbReference type="GeneID" id="93383304"/>
<evidence type="ECO:0000313" key="11">
    <source>
        <dbReference type="Proteomes" id="UP001275867"/>
    </source>
</evidence>
<dbReference type="PROSITE" id="PS51383">
    <property type="entry name" value="YJEF_C_3"/>
    <property type="match status" value="1"/>
</dbReference>
<evidence type="ECO:0000313" key="8">
    <source>
        <dbReference type="EMBL" id="MDV7694790.1"/>
    </source>
</evidence>
<feature type="binding site" evidence="6">
    <location>
        <position position="215"/>
    </location>
    <ligand>
        <name>(6S)-NADPHX</name>
        <dbReference type="ChEBI" id="CHEBI:64076"/>
    </ligand>
</feature>
<dbReference type="PANTHER" id="PTHR12592:SF0">
    <property type="entry name" value="ATP-DEPENDENT (S)-NAD(P)H-HYDRATE DEHYDRATASE"/>
    <property type="match status" value="1"/>
</dbReference>
<dbReference type="Proteomes" id="UP000077280">
    <property type="component" value="Unassembled WGS sequence"/>
</dbReference>
<comment type="similarity">
    <text evidence="6">Belongs to the NnrD/CARKD family.</text>
</comment>
<dbReference type="GO" id="GO:0052855">
    <property type="term" value="F:ADP-dependent NAD(P)H-hydrate dehydratase activity"/>
    <property type="evidence" value="ECO:0007669"/>
    <property type="project" value="UniProtKB-UniRule"/>
</dbReference>
<dbReference type="InterPro" id="IPR000631">
    <property type="entry name" value="CARKD"/>
</dbReference>
<dbReference type="GO" id="GO:0110051">
    <property type="term" value="P:metabolite repair"/>
    <property type="evidence" value="ECO:0007669"/>
    <property type="project" value="TreeGrafter"/>
</dbReference>
<evidence type="ECO:0000313" key="9">
    <source>
        <dbReference type="EMBL" id="OAD64693.1"/>
    </source>
</evidence>
<dbReference type="Pfam" id="PF01256">
    <property type="entry name" value="Carb_kinase"/>
    <property type="match status" value="1"/>
</dbReference>
<dbReference type="Gene3D" id="3.40.1190.20">
    <property type="match status" value="1"/>
</dbReference>
<evidence type="ECO:0000256" key="2">
    <source>
        <dbReference type="ARBA" id="ARBA00022840"/>
    </source>
</evidence>
<evidence type="ECO:0000313" key="10">
    <source>
        <dbReference type="Proteomes" id="UP000077280"/>
    </source>
</evidence>
<accession>A0A176TL49</accession>
<comment type="subunit">
    <text evidence="6">Homotetramer.</text>
</comment>
<evidence type="ECO:0000256" key="4">
    <source>
        <dbReference type="ARBA" id="ARBA00023027"/>
    </source>
</evidence>
<dbReference type="EMBL" id="WERX01000025">
    <property type="protein sequence ID" value="MDV7694790.1"/>
    <property type="molecule type" value="Genomic_DNA"/>
</dbReference>
<keyword evidence="3 6" id="KW-0521">NADP</keyword>
<protein>
    <recommendedName>
        <fullName evidence="6">ADP-dependent (S)-NAD(P)H-hydrate dehydratase</fullName>
        <ecNumber evidence="6">4.2.1.136</ecNumber>
    </recommendedName>
    <alternativeName>
        <fullName evidence="6">ADP-dependent NAD(P)HX dehydratase</fullName>
    </alternativeName>
</protein>
<dbReference type="Proteomes" id="UP001275867">
    <property type="component" value="Unassembled WGS sequence"/>
</dbReference>
<comment type="catalytic activity">
    <reaction evidence="6">
        <text>(6S)-NADPHX + ADP = AMP + phosphate + NADPH + H(+)</text>
        <dbReference type="Rhea" id="RHEA:32235"/>
        <dbReference type="ChEBI" id="CHEBI:15378"/>
        <dbReference type="ChEBI" id="CHEBI:43474"/>
        <dbReference type="ChEBI" id="CHEBI:57783"/>
        <dbReference type="ChEBI" id="CHEBI:64076"/>
        <dbReference type="ChEBI" id="CHEBI:456215"/>
        <dbReference type="ChEBI" id="CHEBI:456216"/>
        <dbReference type="EC" id="4.2.1.136"/>
    </reaction>
</comment>
<dbReference type="InterPro" id="IPR017953">
    <property type="entry name" value="Carbohydrate_kinase_pred_CS"/>
</dbReference>
<keyword evidence="5 6" id="KW-0456">Lyase</keyword>
<dbReference type="HAMAP" id="MF_01965">
    <property type="entry name" value="NADHX_dehydratase"/>
    <property type="match status" value="1"/>
</dbReference>
<proteinExistence type="inferred from homology"/>
<evidence type="ECO:0000256" key="5">
    <source>
        <dbReference type="ARBA" id="ARBA00023239"/>
    </source>
</evidence>
<dbReference type="PROSITE" id="PS01050">
    <property type="entry name" value="YJEF_C_2"/>
    <property type="match status" value="1"/>
</dbReference>
<sequence>MKTITQSMVTETIKKRATHTHKGSFGRLLVIGGNAQFGGAIILTSSAAVYSGTGLVTTATHSTNFASLHARLPETMVIDFQNDTELKKLIKTVDGIVIGPGLGEDKLALQVVQAVFQSIQSTQHLIIDGSAIDLVAAHHLSLPDAKIVFTPHEMEWQRLSGIPIAEQTETKNRKAQQKLQATVVLKKYHTEIYTNDTVYQLKLGGPEMATGGMGDTLAGMIGGFVVQFSDHEIQAILSATYLHSYIADELGKTQYVTLPHQIINQIPQAMAKFSKRE</sequence>
<feature type="binding site" evidence="6">
    <location>
        <position position="214"/>
    </location>
    <ligand>
        <name>AMP</name>
        <dbReference type="ChEBI" id="CHEBI:456215"/>
    </ligand>
</feature>
<gene>
    <name evidence="6" type="primary">nnrD</name>
    <name evidence="9" type="ORF">A7K95_03285</name>
    <name evidence="8" type="ORF">GA842_07905</name>
</gene>
<keyword evidence="2 6" id="KW-0067">ATP-binding</keyword>